<dbReference type="InterPro" id="IPR036514">
    <property type="entry name" value="SGNH_hydro_sf"/>
</dbReference>
<dbReference type="Pfam" id="PF03629">
    <property type="entry name" value="SASA"/>
    <property type="match status" value="2"/>
</dbReference>
<dbReference type="InterPro" id="IPR005181">
    <property type="entry name" value="SASA"/>
</dbReference>
<dbReference type="InterPro" id="IPR039329">
    <property type="entry name" value="SIAE"/>
</dbReference>
<dbReference type="Gene3D" id="3.40.50.1110">
    <property type="entry name" value="SGNH hydrolase"/>
    <property type="match status" value="1"/>
</dbReference>
<dbReference type="RefSeq" id="WP_308984256.1">
    <property type="nucleotide sequence ID" value="NZ_JARXIC010000006.1"/>
</dbReference>
<evidence type="ECO:0000313" key="3">
    <source>
        <dbReference type="EMBL" id="MDQ8193769.1"/>
    </source>
</evidence>
<evidence type="ECO:0000313" key="4">
    <source>
        <dbReference type="Proteomes" id="UP001243717"/>
    </source>
</evidence>
<proteinExistence type="predicted"/>
<sequence length="517" mass="58516">MQHLTRTILSSFIGFLLLTPLQAELWLPAIFSDNMVLQREAPVPIWGSTIAGYSVSVEIDGQTKSTTANSEGKWRIDLDPIPAGGPYTLAIQANEIVKRFENVLSGEVWICSGQSNMALGAKRSYDWDLERLVTHSPNIRILTIGQQSAERPLNDFKGEWKLSTDQSLEDFSAVGYYFGRRLHQTLNVPIGLIDNSWGGSTVEAWLPRETLDADSMFSPLMNWWDRKMAAYSQEDYDADVAAAQTKIAAWEAGGRQGAKPRIPRDDRNGQKRPANLYNAMVHPILGYGIRGMIWYQGEANTKRAYQYRELFPLLIQTIRQRWGLGDFPFYWVQLADYRDEKSVPVQSEWAELREAQSLTLERLDNVAQAIIIDAGEGRDIHPRDKHTVSERLARIALARDYNYNLAYQSPQMQSVEFKDGQALITFEHVDGSLYTFDVKQPLGFTIAGVNRKFVWAEAKQIGSNKIQVWSDEVPNPVAVRYGWADNPIVNVYDRAGLPLTPFRSDDWPGITAHTKTP</sequence>
<evidence type="ECO:0000256" key="1">
    <source>
        <dbReference type="ARBA" id="ARBA00022801"/>
    </source>
</evidence>
<protein>
    <submittedName>
        <fullName evidence="3">Sialate O-acetylesterase</fullName>
    </submittedName>
</protein>
<organism evidence="3 4">
    <name type="scientific">Thalassobacterium sedimentorum</name>
    <dbReference type="NCBI Taxonomy" id="3041258"/>
    <lineage>
        <taxon>Bacteria</taxon>
        <taxon>Pseudomonadati</taxon>
        <taxon>Verrucomicrobiota</taxon>
        <taxon>Opitutia</taxon>
        <taxon>Puniceicoccales</taxon>
        <taxon>Coraliomargaritaceae</taxon>
        <taxon>Thalassobacterium</taxon>
    </lineage>
</organism>
<reference evidence="3 4" key="1">
    <citation type="submission" date="2023-04" db="EMBL/GenBank/DDBJ databases">
        <title>A novel bacteria isolated from coastal sediment.</title>
        <authorList>
            <person name="Liu X.-J."/>
            <person name="Du Z.-J."/>
        </authorList>
    </citation>
    <scope>NUCLEOTIDE SEQUENCE [LARGE SCALE GENOMIC DNA]</scope>
    <source>
        <strain evidence="3 4">SDUM461004</strain>
    </source>
</reference>
<dbReference type="EMBL" id="JARXIC010000006">
    <property type="protein sequence ID" value="MDQ8193769.1"/>
    <property type="molecule type" value="Genomic_DNA"/>
</dbReference>
<dbReference type="PANTHER" id="PTHR22901:SF0">
    <property type="entry name" value="SIALATE O-ACETYLESTERASE"/>
    <property type="match status" value="1"/>
</dbReference>
<evidence type="ECO:0000259" key="2">
    <source>
        <dbReference type="Pfam" id="PF03629"/>
    </source>
</evidence>
<keyword evidence="1" id="KW-0378">Hydrolase</keyword>
<dbReference type="SUPFAM" id="SSF52266">
    <property type="entry name" value="SGNH hydrolase"/>
    <property type="match status" value="1"/>
</dbReference>
<comment type="caution">
    <text evidence="3">The sequence shown here is derived from an EMBL/GenBank/DDBJ whole genome shotgun (WGS) entry which is preliminary data.</text>
</comment>
<keyword evidence="4" id="KW-1185">Reference proteome</keyword>
<accession>A0ABU1AGB7</accession>
<feature type="domain" description="Sialate O-acetylesterase" evidence="2">
    <location>
        <begin position="242"/>
        <end position="366"/>
    </location>
</feature>
<name>A0ABU1AGB7_9BACT</name>
<feature type="domain" description="Sialate O-acetylesterase" evidence="2">
    <location>
        <begin position="107"/>
        <end position="210"/>
    </location>
</feature>
<gene>
    <name evidence="3" type="ORF">QEH59_05005</name>
</gene>
<dbReference type="PANTHER" id="PTHR22901">
    <property type="entry name" value="SIALATE O-ACETYLESTERASE"/>
    <property type="match status" value="1"/>
</dbReference>
<dbReference type="Proteomes" id="UP001243717">
    <property type="component" value="Unassembled WGS sequence"/>
</dbReference>